<dbReference type="OrthoDB" id="1496333at2"/>
<sequence>MTFDTDSPHVNGHANGRAIGHDHGIETPPERDSGEPARRPLTLEWAEQVEPQEGAWLVKRLVPASGLMCIYGPSRSGKSFLALEWFLRISRGEDILGHRTRQTGVAYVGAEAANGLRKRIRTWMQENGEVDELPFALIPRGVDFSSPDAPDVDELIELLREAAIDFKERGRGLDARLGVVVVDTLARAMPGAEENSGADMGAALAAMERIGEALGVLVVLIHHTGKVASNGARGHSSLFAALDTAVELTHDEDTGERSLRLAKQKDDEDGRRWGFRLKSAMIGSDTEGDPITSCVVEYVDAPQAKRRDSKQAASEAIALEALRAVLSTDGRKAPAGVPAAAGAYVAPLLMVRDRAYKLGLSQEGETTAAKRTRWNRALENLSARKIVRVWRNDTDGEGWLWLA</sequence>
<dbReference type="SMART" id="SM00382">
    <property type="entry name" value="AAA"/>
    <property type="match status" value="1"/>
</dbReference>
<evidence type="ECO:0000313" key="4">
    <source>
        <dbReference type="Proteomes" id="UP000092498"/>
    </source>
</evidence>
<dbReference type="RefSeq" id="WP_066774207.1">
    <property type="nucleotide sequence ID" value="NZ_CP013244.1"/>
</dbReference>
<dbReference type="STRING" id="1759059.ATE48_18645"/>
<dbReference type="AlphaFoldDB" id="A0A1B1AMM5"/>
<dbReference type="Pfam" id="PF13481">
    <property type="entry name" value="AAA_25"/>
    <property type="match status" value="1"/>
</dbReference>
<feature type="compositionally biased region" description="Basic and acidic residues" evidence="1">
    <location>
        <begin position="19"/>
        <end position="37"/>
    </location>
</feature>
<dbReference type="InterPro" id="IPR003593">
    <property type="entry name" value="AAA+_ATPase"/>
</dbReference>
<dbReference type="Gene3D" id="3.40.50.300">
    <property type="entry name" value="P-loop containing nucleotide triphosphate hydrolases"/>
    <property type="match status" value="1"/>
</dbReference>
<dbReference type="SUPFAM" id="SSF52540">
    <property type="entry name" value="P-loop containing nucleoside triphosphate hydrolases"/>
    <property type="match status" value="1"/>
</dbReference>
<feature type="domain" description="AAA+ ATPase" evidence="2">
    <location>
        <begin position="64"/>
        <end position="252"/>
    </location>
</feature>
<evidence type="ECO:0000259" key="2">
    <source>
        <dbReference type="SMART" id="SM00382"/>
    </source>
</evidence>
<reference evidence="3 4" key="1">
    <citation type="submission" date="2015-11" db="EMBL/GenBank/DDBJ databases">
        <title>Whole-Genome Sequence of Candidatus Oderbacter manganicum from the National Park Lower Oder Valley, Germany.</title>
        <authorList>
            <person name="Braun B."/>
            <person name="Liere K."/>
            <person name="Szewzyk U."/>
        </authorList>
    </citation>
    <scope>NUCLEOTIDE SEQUENCE [LARGE SCALE GENOMIC DNA]</scope>
    <source>
        <strain evidence="3 4">OTSz_A_272</strain>
    </source>
</reference>
<evidence type="ECO:0000256" key="1">
    <source>
        <dbReference type="SAM" id="MobiDB-lite"/>
    </source>
</evidence>
<dbReference type="Proteomes" id="UP000092498">
    <property type="component" value="Chromosome"/>
</dbReference>
<accession>A0A1B1AMM5</accession>
<dbReference type="EMBL" id="CP013244">
    <property type="protein sequence ID" value="ANP47770.1"/>
    <property type="molecule type" value="Genomic_DNA"/>
</dbReference>
<protein>
    <recommendedName>
        <fullName evidence="2">AAA+ ATPase domain-containing protein</fullName>
    </recommendedName>
</protein>
<dbReference type="KEGG" id="cbot:ATE48_18645"/>
<name>A0A1B1AMM5_9PROT</name>
<evidence type="ECO:0000313" key="3">
    <source>
        <dbReference type="EMBL" id="ANP47770.1"/>
    </source>
</evidence>
<dbReference type="InterPro" id="IPR027417">
    <property type="entry name" value="P-loop_NTPase"/>
</dbReference>
<proteinExistence type="predicted"/>
<gene>
    <name evidence="3" type="ORF">ATE48_18645</name>
</gene>
<keyword evidence="4" id="KW-1185">Reference proteome</keyword>
<dbReference type="InParanoid" id="A0A1B1AMM5"/>
<feature type="region of interest" description="Disordered" evidence="1">
    <location>
        <begin position="1"/>
        <end position="37"/>
    </location>
</feature>
<organism evidence="3 4">
    <name type="scientific">Candidatus Viadribacter manganicus</name>
    <dbReference type="NCBI Taxonomy" id="1759059"/>
    <lineage>
        <taxon>Bacteria</taxon>
        <taxon>Pseudomonadati</taxon>
        <taxon>Pseudomonadota</taxon>
        <taxon>Alphaproteobacteria</taxon>
        <taxon>Hyphomonadales</taxon>
        <taxon>Hyphomonadaceae</taxon>
        <taxon>Candidatus Viadribacter</taxon>
    </lineage>
</organism>